<dbReference type="Pfam" id="PF12832">
    <property type="entry name" value="MFS_1_like"/>
    <property type="match status" value="1"/>
</dbReference>
<evidence type="ECO:0000256" key="1">
    <source>
        <dbReference type="ARBA" id="ARBA00004429"/>
    </source>
</evidence>
<feature type="transmembrane region" description="Helical" evidence="8">
    <location>
        <begin position="290"/>
        <end position="312"/>
    </location>
</feature>
<dbReference type="GO" id="GO:0030395">
    <property type="term" value="F:lactose binding"/>
    <property type="evidence" value="ECO:0007669"/>
    <property type="project" value="TreeGrafter"/>
</dbReference>
<name>A0A2Z2K6B5_9BACL</name>
<sequence>MTKLLKLRGFYLFLGLAGGSFGSYLTLLLVHNGLDSGQIGILMATGTLIAITIQPMWGIISDRYNQTRLVLILSVAVPALLAVFYRSEYFIVLLMVYTVSTIFSSTQAPIADSYAIAAASKVGSSYGSIRLMMSIGAAVGAYAGGMYVARFTVSTIWMPFLFFNLIAVGVAFTLPKQAEENHMMSQSFTQGVRKLLGNRVFLAFLGGSFLVNQTMTAFGTYFVLAFQSVGGSTQYAGIALFLASVTNVPSMFYASRVIRKLGRERTLLLGALIYVLRWGIQVAFPYPSVMIGVQVLHGLSFGFFYIAAVEYVSQITSAEMQATGQSVFNMVFTGFAGILGNLLNGFLLNRGGVDVMNMSCMISAAAGAVLLVYVARSSKRRPVPIAPNAAGNTGG</sequence>
<feature type="transmembrane region" description="Helical" evidence="8">
    <location>
        <begin position="200"/>
        <end position="223"/>
    </location>
</feature>
<evidence type="ECO:0000256" key="6">
    <source>
        <dbReference type="ARBA" id="ARBA00022989"/>
    </source>
</evidence>
<keyword evidence="4" id="KW-0997">Cell inner membrane</keyword>
<accession>A0A2Z2K6B5</accession>
<feature type="transmembrane region" description="Helical" evidence="8">
    <location>
        <begin position="69"/>
        <end position="85"/>
    </location>
</feature>
<feature type="transmembrane region" description="Helical" evidence="8">
    <location>
        <begin position="37"/>
        <end position="57"/>
    </location>
</feature>
<keyword evidence="3" id="KW-1003">Cell membrane</keyword>
<comment type="subcellular location">
    <subcellularLocation>
        <location evidence="1">Cell inner membrane</location>
        <topology evidence="1">Multi-pass membrane protein</topology>
    </subcellularLocation>
</comment>
<reference evidence="10 11" key="1">
    <citation type="submission" date="2017-06" db="EMBL/GenBank/DDBJ databases">
        <title>Complete genome sequence of Paenibacillus donghaensis KCTC 13049T isolated from East Sea sediment, South Korea.</title>
        <authorList>
            <person name="Jung B.K."/>
            <person name="Hong S.-J."/>
            <person name="Shin J.-H."/>
        </authorList>
    </citation>
    <scope>NUCLEOTIDE SEQUENCE [LARGE SCALE GENOMIC DNA]</scope>
    <source>
        <strain evidence="10 11">KCTC 13049</strain>
    </source>
</reference>
<feature type="transmembrane region" description="Helical" evidence="8">
    <location>
        <begin position="131"/>
        <end position="149"/>
    </location>
</feature>
<feature type="domain" description="Major facilitator superfamily (MFS) profile" evidence="9">
    <location>
        <begin position="200"/>
        <end position="395"/>
    </location>
</feature>
<dbReference type="GO" id="GO:0015528">
    <property type="term" value="F:lactose:proton symporter activity"/>
    <property type="evidence" value="ECO:0007669"/>
    <property type="project" value="TreeGrafter"/>
</dbReference>
<keyword evidence="11" id="KW-1185">Reference proteome</keyword>
<feature type="transmembrane region" description="Helical" evidence="8">
    <location>
        <begin position="12"/>
        <end position="31"/>
    </location>
</feature>
<keyword evidence="2" id="KW-0813">Transport</keyword>
<feature type="transmembrane region" description="Helical" evidence="8">
    <location>
        <begin position="155"/>
        <end position="174"/>
    </location>
</feature>
<evidence type="ECO:0000256" key="2">
    <source>
        <dbReference type="ARBA" id="ARBA00022448"/>
    </source>
</evidence>
<organism evidence="10 11">
    <name type="scientific">Paenibacillus donghaensis</name>
    <dbReference type="NCBI Taxonomy" id="414771"/>
    <lineage>
        <taxon>Bacteria</taxon>
        <taxon>Bacillati</taxon>
        <taxon>Bacillota</taxon>
        <taxon>Bacilli</taxon>
        <taxon>Bacillales</taxon>
        <taxon>Paenibacillaceae</taxon>
        <taxon>Paenibacillus</taxon>
    </lineage>
</organism>
<evidence type="ECO:0000256" key="4">
    <source>
        <dbReference type="ARBA" id="ARBA00022519"/>
    </source>
</evidence>
<dbReference type="PROSITE" id="PS50850">
    <property type="entry name" value="MFS"/>
    <property type="match status" value="1"/>
</dbReference>
<dbReference type="InterPro" id="IPR036259">
    <property type="entry name" value="MFS_trans_sf"/>
</dbReference>
<evidence type="ECO:0000256" key="8">
    <source>
        <dbReference type="SAM" id="Phobius"/>
    </source>
</evidence>
<dbReference type="SUPFAM" id="SSF103473">
    <property type="entry name" value="MFS general substrate transporter"/>
    <property type="match status" value="1"/>
</dbReference>
<dbReference type="PANTHER" id="PTHR23522:SF10">
    <property type="entry name" value="3-PHENYLPROPIONIC ACID TRANSPORTER-RELATED"/>
    <property type="match status" value="1"/>
</dbReference>
<evidence type="ECO:0000256" key="3">
    <source>
        <dbReference type="ARBA" id="ARBA00022475"/>
    </source>
</evidence>
<proteinExistence type="predicted"/>
<dbReference type="Proteomes" id="UP000249890">
    <property type="component" value="Chromosome"/>
</dbReference>
<keyword evidence="6 8" id="KW-1133">Transmembrane helix</keyword>
<evidence type="ECO:0000313" key="10">
    <source>
        <dbReference type="EMBL" id="ASA20304.1"/>
    </source>
</evidence>
<gene>
    <name evidence="10" type="ORF">B9T62_05515</name>
</gene>
<dbReference type="InterPro" id="IPR024989">
    <property type="entry name" value="MFS_assoc_dom"/>
</dbReference>
<evidence type="ECO:0000256" key="5">
    <source>
        <dbReference type="ARBA" id="ARBA00022692"/>
    </source>
</evidence>
<keyword evidence="5 8" id="KW-0812">Transmembrane</keyword>
<dbReference type="GO" id="GO:0005886">
    <property type="term" value="C:plasma membrane"/>
    <property type="evidence" value="ECO:0007669"/>
    <property type="project" value="UniProtKB-SubCell"/>
</dbReference>
<evidence type="ECO:0000256" key="7">
    <source>
        <dbReference type="ARBA" id="ARBA00023136"/>
    </source>
</evidence>
<dbReference type="AlphaFoldDB" id="A0A2Z2K6B5"/>
<dbReference type="RefSeq" id="WP_087914326.1">
    <property type="nucleotide sequence ID" value="NZ_CP021780.1"/>
</dbReference>
<dbReference type="PANTHER" id="PTHR23522">
    <property type="entry name" value="BLL5896 PROTEIN"/>
    <property type="match status" value="1"/>
</dbReference>
<feature type="transmembrane region" description="Helical" evidence="8">
    <location>
        <begin position="235"/>
        <end position="254"/>
    </location>
</feature>
<keyword evidence="7 8" id="KW-0472">Membrane</keyword>
<evidence type="ECO:0000313" key="11">
    <source>
        <dbReference type="Proteomes" id="UP000249890"/>
    </source>
</evidence>
<feature type="transmembrane region" description="Helical" evidence="8">
    <location>
        <begin position="266"/>
        <end position="284"/>
    </location>
</feature>
<dbReference type="InterPro" id="IPR020846">
    <property type="entry name" value="MFS_dom"/>
</dbReference>
<feature type="transmembrane region" description="Helical" evidence="8">
    <location>
        <begin position="355"/>
        <end position="375"/>
    </location>
</feature>
<dbReference type="KEGG" id="pdh:B9T62_05515"/>
<dbReference type="Gene3D" id="1.20.1250.20">
    <property type="entry name" value="MFS general substrate transporter like domains"/>
    <property type="match status" value="2"/>
</dbReference>
<evidence type="ECO:0000259" key="9">
    <source>
        <dbReference type="PROSITE" id="PS50850"/>
    </source>
</evidence>
<feature type="transmembrane region" description="Helical" evidence="8">
    <location>
        <begin position="91"/>
        <end position="110"/>
    </location>
</feature>
<protein>
    <submittedName>
        <fullName evidence="10">MFS transporter</fullName>
    </submittedName>
</protein>
<dbReference type="OrthoDB" id="1650886at2"/>
<feature type="transmembrane region" description="Helical" evidence="8">
    <location>
        <begin position="324"/>
        <end position="343"/>
    </location>
</feature>
<dbReference type="EMBL" id="CP021780">
    <property type="protein sequence ID" value="ASA20304.1"/>
    <property type="molecule type" value="Genomic_DNA"/>
</dbReference>